<dbReference type="GO" id="GO:0003677">
    <property type="term" value="F:DNA binding"/>
    <property type="evidence" value="ECO:0007669"/>
    <property type="project" value="UniProtKB-KW"/>
</dbReference>
<dbReference type="AlphaFoldDB" id="A0A6B8MU70"/>
<evidence type="ECO:0000313" key="4">
    <source>
        <dbReference type="Proteomes" id="UP000427108"/>
    </source>
</evidence>
<dbReference type="EMBL" id="CP046115">
    <property type="protein sequence ID" value="QGN37077.1"/>
    <property type="molecule type" value="Genomic_DNA"/>
</dbReference>
<evidence type="ECO:0000256" key="1">
    <source>
        <dbReference type="ARBA" id="ARBA00023125"/>
    </source>
</evidence>
<dbReference type="InterPro" id="IPR000792">
    <property type="entry name" value="Tscrpt_reg_LuxR_C"/>
</dbReference>
<dbReference type="Proteomes" id="UP000427108">
    <property type="component" value="Chromosome"/>
</dbReference>
<evidence type="ECO:0000259" key="2">
    <source>
        <dbReference type="Pfam" id="PF00196"/>
    </source>
</evidence>
<dbReference type="InterPro" id="IPR016032">
    <property type="entry name" value="Sig_transdc_resp-reg_C-effctor"/>
</dbReference>
<proteinExistence type="predicted"/>
<gene>
    <name evidence="3" type="ORF">GJ746_07055</name>
</gene>
<sequence length="205" mass="24178">MTPQKYEKAYCISCQYHCELYPQPTIKMINCIETHYCVWPDKNIYLKNGVQCFLINKHYNFSHAGFIFVDFSRYNIRLFTNNKWIEYLSRTGLRMILIADRLAQPLALYWKHRCKQIFSVINTSDTKDEIEKKIQLSFLGKRDERGYRQKLSDQEVLVLDHLLAEKSVKQIAKEMLVAEKRIYAIKLSLQNKMGGRGKLNIILSG</sequence>
<feature type="domain" description="HTH luxR-type" evidence="2">
    <location>
        <begin position="150"/>
        <end position="201"/>
    </location>
</feature>
<accession>A0A6B8MU70</accession>
<protein>
    <submittedName>
        <fullName evidence="3">Response regulator receiver protein</fullName>
    </submittedName>
</protein>
<dbReference type="GO" id="GO:0006355">
    <property type="term" value="P:regulation of DNA-templated transcription"/>
    <property type="evidence" value="ECO:0007669"/>
    <property type="project" value="InterPro"/>
</dbReference>
<reference evidence="3 4" key="1">
    <citation type="submission" date="2019-11" db="EMBL/GenBank/DDBJ databases">
        <title>Isolation and Application of One Kind of P-Hydroxybenzoic Acid Degrading Bacterium in Mitigating Cropping Obstacle of Cucumber.</title>
        <authorList>
            <person name="Wu F."/>
            <person name="An Y."/>
        </authorList>
    </citation>
    <scope>NUCLEOTIDE SEQUENCE [LARGE SCALE GENOMIC DNA]</scope>
    <source>
        <strain evidence="3 4">P620</strain>
    </source>
</reference>
<keyword evidence="1" id="KW-0238">DNA-binding</keyword>
<dbReference type="SUPFAM" id="SSF46894">
    <property type="entry name" value="C-terminal effector domain of the bipartite response regulators"/>
    <property type="match status" value="1"/>
</dbReference>
<evidence type="ECO:0000313" key="3">
    <source>
        <dbReference type="EMBL" id="QGN37077.1"/>
    </source>
</evidence>
<name>A0A6B8MU70_KLEOX</name>
<organism evidence="3 4">
    <name type="scientific">Klebsiella oxytoca</name>
    <dbReference type="NCBI Taxonomy" id="571"/>
    <lineage>
        <taxon>Bacteria</taxon>
        <taxon>Pseudomonadati</taxon>
        <taxon>Pseudomonadota</taxon>
        <taxon>Gammaproteobacteria</taxon>
        <taxon>Enterobacterales</taxon>
        <taxon>Enterobacteriaceae</taxon>
        <taxon>Klebsiella/Raoultella group</taxon>
        <taxon>Klebsiella</taxon>
    </lineage>
</organism>
<dbReference type="OrthoDB" id="6609920at2"/>
<dbReference type="Pfam" id="PF00196">
    <property type="entry name" value="GerE"/>
    <property type="match status" value="1"/>
</dbReference>
<dbReference type="RefSeq" id="WP_154679555.1">
    <property type="nucleotide sequence ID" value="NZ_CP046115.1"/>
</dbReference>